<dbReference type="GO" id="GO:0016787">
    <property type="term" value="F:hydrolase activity"/>
    <property type="evidence" value="ECO:0007669"/>
    <property type="project" value="UniProtKB-KW"/>
</dbReference>
<proteinExistence type="inferred from homology"/>
<keyword evidence="1" id="KW-0547">Nucleotide-binding</keyword>
<comment type="similarity">
    <text evidence="1">Belongs to the helicase family.</text>
</comment>
<gene>
    <name evidence="3" type="ORF">J3R30DRAFT_3303811</name>
</gene>
<accession>A0A9W9DGL9</accession>
<keyword evidence="1" id="KW-0067">ATP-binding</keyword>
<comment type="catalytic activity">
    <reaction evidence="1">
        <text>ATP + H2O = ADP + phosphate + H(+)</text>
        <dbReference type="Rhea" id="RHEA:13065"/>
        <dbReference type="ChEBI" id="CHEBI:15377"/>
        <dbReference type="ChEBI" id="CHEBI:15378"/>
        <dbReference type="ChEBI" id="CHEBI:30616"/>
        <dbReference type="ChEBI" id="CHEBI:43474"/>
        <dbReference type="ChEBI" id="CHEBI:456216"/>
        <dbReference type="EC" id="5.6.2.3"/>
    </reaction>
</comment>
<keyword evidence="1" id="KW-0347">Helicase</keyword>
<organism evidence="3 4">
    <name type="scientific">Lentinula aciculospora</name>
    <dbReference type="NCBI Taxonomy" id="153920"/>
    <lineage>
        <taxon>Eukaryota</taxon>
        <taxon>Fungi</taxon>
        <taxon>Dikarya</taxon>
        <taxon>Basidiomycota</taxon>
        <taxon>Agaricomycotina</taxon>
        <taxon>Agaricomycetes</taxon>
        <taxon>Agaricomycetidae</taxon>
        <taxon>Agaricales</taxon>
        <taxon>Marasmiineae</taxon>
        <taxon>Omphalotaceae</taxon>
        <taxon>Lentinula</taxon>
    </lineage>
</organism>
<keyword evidence="1" id="KW-0234">DNA repair</keyword>
<dbReference type="GO" id="GO:0006310">
    <property type="term" value="P:DNA recombination"/>
    <property type="evidence" value="ECO:0007669"/>
    <property type="project" value="UniProtKB-KW"/>
</dbReference>
<evidence type="ECO:0000313" key="4">
    <source>
        <dbReference type="Proteomes" id="UP001150266"/>
    </source>
</evidence>
<dbReference type="Proteomes" id="UP001150266">
    <property type="component" value="Unassembled WGS sequence"/>
</dbReference>
<evidence type="ECO:0000313" key="3">
    <source>
        <dbReference type="EMBL" id="KAJ4469602.1"/>
    </source>
</evidence>
<feature type="domain" description="DNA helicase Pif1-like DEAD-box helicase" evidence="2">
    <location>
        <begin position="1"/>
        <end position="53"/>
    </location>
</feature>
<sequence length="56" mass="5916">GIAACNIGGVTVHSFAGFGLGIEGAKELAAKARKNKKAFNRWTRTKVLIIDEGEIS</sequence>
<dbReference type="GO" id="GO:0005524">
    <property type="term" value="F:ATP binding"/>
    <property type="evidence" value="ECO:0007669"/>
    <property type="project" value="UniProtKB-KW"/>
</dbReference>
<dbReference type="EMBL" id="JAOTPV010000032">
    <property type="protein sequence ID" value="KAJ4469602.1"/>
    <property type="molecule type" value="Genomic_DNA"/>
</dbReference>
<keyword evidence="4" id="KW-1185">Reference proteome</keyword>
<comment type="cofactor">
    <cofactor evidence="1">
        <name>Mg(2+)</name>
        <dbReference type="ChEBI" id="CHEBI:18420"/>
    </cofactor>
</comment>
<keyword evidence="1" id="KW-0378">Hydrolase</keyword>
<name>A0A9W9DGL9_9AGAR</name>
<comment type="caution">
    <text evidence="3">The sequence shown here is derived from an EMBL/GenBank/DDBJ whole genome shotgun (WGS) entry which is preliminary data.</text>
</comment>
<dbReference type="AlphaFoldDB" id="A0A9W9DGL9"/>
<dbReference type="Pfam" id="PF05970">
    <property type="entry name" value="PIF1"/>
    <property type="match status" value="1"/>
</dbReference>
<dbReference type="GO" id="GO:0043139">
    <property type="term" value="F:5'-3' DNA helicase activity"/>
    <property type="evidence" value="ECO:0007669"/>
    <property type="project" value="UniProtKB-EC"/>
</dbReference>
<evidence type="ECO:0000256" key="1">
    <source>
        <dbReference type="RuleBase" id="RU363044"/>
    </source>
</evidence>
<evidence type="ECO:0000259" key="2">
    <source>
        <dbReference type="Pfam" id="PF05970"/>
    </source>
</evidence>
<dbReference type="InterPro" id="IPR010285">
    <property type="entry name" value="DNA_helicase_pif1-like_DEAD"/>
</dbReference>
<dbReference type="EC" id="5.6.2.3" evidence="1"/>
<feature type="non-terminal residue" evidence="3">
    <location>
        <position position="1"/>
    </location>
</feature>
<dbReference type="GO" id="GO:0006281">
    <property type="term" value="P:DNA repair"/>
    <property type="evidence" value="ECO:0007669"/>
    <property type="project" value="UniProtKB-KW"/>
</dbReference>
<reference evidence="3" key="1">
    <citation type="submission" date="2022-08" db="EMBL/GenBank/DDBJ databases">
        <title>A Global Phylogenomic Analysis of the Shiitake Genus Lentinula.</title>
        <authorList>
            <consortium name="DOE Joint Genome Institute"/>
            <person name="Sierra-Patev S."/>
            <person name="Min B."/>
            <person name="Naranjo-Ortiz M."/>
            <person name="Looney B."/>
            <person name="Konkel Z."/>
            <person name="Slot J.C."/>
            <person name="Sakamoto Y."/>
            <person name="Steenwyk J.L."/>
            <person name="Rokas A."/>
            <person name="Carro J."/>
            <person name="Camarero S."/>
            <person name="Ferreira P."/>
            <person name="Molpeceres G."/>
            <person name="Ruiz-Duenas F.J."/>
            <person name="Serrano A."/>
            <person name="Henrissat B."/>
            <person name="Drula E."/>
            <person name="Hughes K.W."/>
            <person name="Mata J.L."/>
            <person name="Ishikawa N.K."/>
            <person name="Vargas-Isla R."/>
            <person name="Ushijima S."/>
            <person name="Smith C.A."/>
            <person name="Ahrendt S."/>
            <person name="Andreopoulos W."/>
            <person name="He G."/>
            <person name="Labutti K."/>
            <person name="Lipzen A."/>
            <person name="Ng V."/>
            <person name="Riley R."/>
            <person name="Sandor L."/>
            <person name="Barry K."/>
            <person name="Martinez A.T."/>
            <person name="Xiao Y."/>
            <person name="Gibbons J.G."/>
            <person name="Terashima K."/>
            <person name="Grigoriev I.V."/>
            <person name="Hibbett D.S."/>
        </authorList>
    </citation>
    <scope>NUCLEOTIDE SEQUENCE</scope>
    <source>
        <strain evidence="3">JLM2183</strain>
    </source>
</reference>
<dbReference type="GO" id="GO:0000723">
    <property type="term" value="P:telomere maintenance"/>
    <property type="evidence" value="ECO:0007669"/>
    <property type="project" value="InterPro"/>
</dbReference>
<protein>
    <recommendedName>
        <fullName evidence="1">ATP-dependent DNA helicase</fullName>
        <ecNumber evidence="1">5.6.2.3</ecNumber>
    </recommendedName>
</protein>
<keyword evidence="1" id="KW-0233">DNA recombination</keyword>
<keyword evidence="1" id="KW-0227">DNA damage</keyword>